<keyword evidence="3" id="KW-1185">Reference proteome</keyword>
<dbReference type="Proteomes" id="UP000602198">
    <property type="component" value="Unassembled WGS sequence"/>
</dbReference>
<gene>
    <name evidence="2" type="ORF">JK358_07445</name>
</gene>
<organism evidence="2 3">
    <name type="scientific">Nocardia acididurans</name>
    <dbReference type="NCBI Taxonomy" id="2802282"/>
    <lineage>
        <taxon>Bacteria</taxon>
        <taxon>Bacillati</taxon>
        <taxon>Actinomycetota</taxon>
        <taxon>Actinomycetes</taxon>
        <taxon>Mycobacteriales</taxon>
        <taxon>Nocardiaceae</taxon>
        <taxon>Nocardia</taxon>
    </lineage>
</organism>
<dbReference type="RefSeq" id="WP_201945044.1">
    <property type="nucleotide sequence ID" value="NZ_JAERRJ010000002.1"/>
</dbReference>
<evidence type="ECO:0000313" key="2">
    <source>
        <dbReference type="EMBL" id="MBL1074228.1"/>
    </source>
</evidence>
<proteinExistence type="predicted"/>
<evidence type="ECO:0000256" key="1">
    <source>
        <dbReference type="SAM" id="MobiDB-lite"/>
    </source>
</evidence>
<comment type="caution">
    <text evidence="2">The sequence shown here is derived from an EMBL/GenBank/DDBJ whole genome shotgun (WGS) entry which is preliminary data.</text>
</comment>
<accession>A0ABS1M515</accession>
<name>A0ABS1M515_9NOCA</name>
<dbReference type="EMBL" id="JAERRJ010000002">
    <property type="protein sequence ID" value="MBL1074228.1"/>
    <property type="molecule type" value="Genomic_DNA"/>
</dbReference>
<sequence length="177" mass="19122">MTFRARESGSAAQPLRLTTGLEPQLDTDGTRLVIAELTGEFTYAIHLSPTAVSRSSGTDFGPVLGAAVADIPDLAAIVEPLSSFIARHSGEIATQAEGGPIRLDGTIPSPFPIPVAETPTFWEVERGRAEDEAARARAQQQAEDDELEKEYRDQSGDDGWGENPKHPWDRKNKGRGI</sequence>
<protein>
    <submittedName>
        <fullName evidence="2">Uncharacterized protein</fullName>
    </submittedName>
</protein>
<evidence type="ECO:0000313" key="3">
    <source>
        <dbReference type="Proteomes" id="UP000602198"/>
    </source>
</evidence>
<reference evidence="2 3" key="1">
    <citation type="submission" date="2021-01" db="EMBL/GenBank/DDBJ databases">
        <title>WGS of actinomycetes isolated from Thailand.</title>
        <authorList>
            <person name="Thawai C."/>
        </authorList>
    </citation>
    <scope>NUCLEOTIDE SEQUENCE [LARGE SCALE GENOMIC DNA]</scope>
    <source>
        <strain evidence="2 3">LPG 2</strain>
    </source>
</reference>
<feature type="region of interest" description="Disordered" evidence="1">
    <location>
        <begin position="127"/>
        <end position="177"/>
    </location>
</feature>
<feature type="region of interest" description="Disordered" evidence="1">
    <location>
        <begin position="1"/>
        <end position="23"/>
    </location>
</feature>